<feature type="domain" description="Heterokaryon incompatibility" evidence="1">
    <location>
        <begin position="201"/>
        <end position="353"/>
    </location>
</feature>
<reference evidence="3" key="1">
    <citation type="submission" date="2017-03" db="EMBL/GenBank/DDBJ databases">
        <title>Genomes of endolithic fungi from Antarctica.</title>
        <authorList>
            <person name="Coleine C."/>
            <person name="Masonjones S."/>
            <person name="Stajich J.E."/>
        </authorList>
    </citation>
    <scope>NUCLEOTIDE SEQUENCE [LARGE SCALE GENOMIC DNA]</scope>
    <source>
        <strain evidence="3">CCFEE 5527</strain>
    </source>
</reference>
<dbReference type="EMBL" id="NAJO01000023">
    <property type="protein sequence ID" value="OQO03798.1"/>
    <property type="molecule type" value="Genomic_DNA"/>
</dbReference>
<dbReference type="PANTHER" id="PTHR24148:SF64">
    <property type="entry name" value="HETEROKARYON INCOMPATIBILITY DOMAIN-CONTAINING PROTEIN"/>
    <property type="match status" value="1"/>
</dbReference>
<dbReference type="PANTHER" id="PTHR24148">
    <property type="entry name" value="ANKYRIN REPEAT DOMAIN-CONTAINING PROTEIN 39 HOMOLOG-RELATED"/>
    <property type="match status" value="1"/>
</dbReference>
<name>A0A1V8SXV1_9PEZI</name>
<evidence type="ECO:0000259" key="1">
    <source>
        <dbReference type="Pfam" id="PF06985"/>
    </source>
</evidence>
<dbReference type="Pfam" id="PF06985">
    <property type="entry name" value="HET"/>
    <property type="match status" value="1"/>
</dbReference>
<gene>
    <name evidence="2" type="ORF">B0A48_10438</name>
</gene>
<comment type="caution">
    <text evidence="2">The sequence shown here is derived from an EMBL/GenBank/DDBJ whole genome shotgun (WGS) entry which is preliminary data.</text>
</comment>
<dbReference type="InterPro" id="IPR052895">
    <property type="entry name" value="HetReg/Transcr_Mod"/>
</dbReference>
<dbReference type="Pfam" id="PF26639">
    <property type="entry name" value="Het-6_barrel"/>
    <property type="match status" value="1"/>
</dbReference>
<proteinExistence type="predicted"/>
<dbReference type="OrthoDB" id="3477286at2759"/>
<accession>A0A1V8SXV1</accession>
<dbReference type="Proteomes" id="UP000192596">
    <property type="component" value="Unassembled WGS sequence"/>
</dbReference>
<sequence length="616" mass="69339">MTLDAQYFFLESALDRMLTICQRSAHAHQAAFDLDDALLELASCHANITSGSDGSLEKALLRDVVVYDLARSSLDAAIVALQELEEATRLALTTPMESSESRSGVKTVASKTVESEMRRSVPGIHHLPPLTGFGRQVGHTGPGVAELQKSADALSLMYEYGPRVDSNTARLVVLKQRIEADEAIYVHLLQVPFVDLASYRYEALSYDGSAGEPSKTIFLEDLYTQRPADPARALLGKRIRVKPNLYSALYHLRSWKKDLKIWVDALCINQGDHIEKTAQVARMSEIYWKAKRVLVWLGPPEPTTARAMRFLHTVSQPEMIAYLIRDETEVRMWEDVLHMLRWDWFSRRWAIQELACGREATVHCGGDSIDWQDLVVGVSVLSDNFDSIRNMLNLGVDSNSTGKSEALTAKTLIEIINSIFREQHTEDPNDREPVQSLEYLVSVSTAYDASDPRDTINCFRNIVRETYNSNKPGIPAIYANLKPPEPNYEHDLLKVVKGYIDTNELLRGELPEMVRTYLKRVQEVIWNRCFIEAQPEGISLGTNKRHGLGPSDSQFGDIVCILYGCTVPCLLRECADSPGSYRLIGECYVYGLMDGRAVTCRSEEVLERDKVVFRIV</sequence>
<dbReference type="InParanoid" id="A0A1V8SXV1"/>
<keyword evidence="3" id="KW-1185">Reference proteome</keyword>
<dbReference type="InterPro" id="IPR010730">
    <property type="entry name" value="HET"/>
</dbReference>
<evidence type="ECO:0000313" key="2">
    <source>
        <dbReference type="EMBL" id="OQO03798.1"/>
    </source>
</evidence>
<evidence type="ECO:0000313" key="3">
    <source>
        <dbReference type="Proteomes" id="UP000192596"/>
    </source>
</evidence>
<dbReference type="AlphaFoldDB" id="A0A1V8SXV1"/>
<dbReference type="STRING" id="1507870.A0A1V8SXV1"/>
<protein>
    <recommendedName>
        <fullName evidence="1">Heterokaryon incompatibility domain-containing protein</fullName>
    </recommendedName>
</protein>
<organism evidence="2 3">
    <name type="scientific">Cryoendolithus antarcticus</name>
    <dbReference type="NCBI Taxonomy" id="1507870"/>
    <lineage>
        <taxon>Eukaryota</taxon>
        <taxon>Fungi</taxon>
        <taxon>Dikarya</taxon>
        <taxon>Ascomycota</taxon>
        <taxon>Pezizomycotina</taxon>
        <taxon>Dothideomycetes</taxon>
        <taxon>Dothideomycetidae</taxon>
        <taxon>Cladosporiales</taxon>
        <taxon>Cladosporiaceae</taxon>
        <taxon>Cryoendolithus</taxon>
    </lineage>
</organism>